<evidence type="ECO:0000256" key="1">
    <source>
        <dbReference type="SAM" id="MobiDB-lite"/>
    </source>
</evidence>
<keyword evidence="2" id="KW-0472">Membrane</keyword>
<accession>A0A915D0Y7</accession>
<evidence type="ECO:0000313" key="3">
    <source>
        <dbReference type="Proteomes" id="UP000887574"/>
    </source>
</evidence>
<proteinExistence type="predicted"/>
<organism evidence="3 4">
    <name type="scientific">Ditylenchus dipsaci</name>
    <dbReference type="NCBI Taxonomy" id="166011"/>
    <lineage>
        <taxon>Eukaryota</taxon>
        <taxon>Metazoa</taxon>
        <taxon>Ecdysozoa</taxon>
        <taxon>Nematoda</taxon>
        <taxon>Chromadorea</taxon>
        <taxon>Rhabditida</taxon>
        <taxon>Tylenchina</taxon>
        <taxon>Tylenchomorpha</taxon>
        <taxon>Sphaerularioidea</taxon>
        <taxon>Anguinidae</taxon>
        <taxon>Anguininae</taxon>
        <taxon>Ditylenchus</taxon>
    </lineage>
</organism>
<feature type="compositionally biased region" description="Polar residues" evidence="1">
    <location>
        <begin position="103"/>
        <end position="115"/>
    </location>
</feature>
<name>A0A915D0Y7_9BILA</name>
<feature type="transmembrane region" description="Helical" evidence="2">
    <location>
        <begin position="39"/>
        <end position="62"/>
    </location>
</feature>
<dbReference type="Proteomes" id="UP000887574">
    <property type="component" value="Unplaced"/>
</dbReference>
<dbReference type="WBParaSite" id="jg14391">
    <property type="protein sequence ID" value="jg14391"/>
    <property type="gene ID" value="jg14391"/>
</dbReference>
<evidence type="ECO:0000313" key="4">
    <source>
        <dbReference type="WBParaSite" id="jg14391"/>
    </source>
</evidence>
<sequence length="133" mass="14805">MVGMASSSSTSHNDGQICPDHFGFECVANNCCASYHQRFLMLLFSLGILAIAVVILIVWLAIEFRPSKRLGTPIPTHRDKRALSEVEIKSNEETKYLRRMSELNPTEKFNPTSGEQPEPSAADFAHSSAKYCI</sequence>
<protein>
    <submittedName>
        <fullName evidence="4">Uncharacterized protein</fullName>
    </submittedName>
</protein>
<keyword evidence="2" id="KW-1133">Transmembrane helix</keyword>
<keyword evidence="3" id="KW-1185">Reference proteome</keyword>
<reference evidence="4" key="1">
    <citation type="submission" date="2022-11" db="UniProtKB">
        <authorList>
            <consortium name="WormBaseParasite"/>
        </authorList>
    </citation>
    <scope>IDENTIFICATION</scope>
</reference>
<dbReference type="AlphaFoldDB" id="A0A915D0Y7"/>
<evidence type="ECO:0000256" key="2">
    <source>
        <dbReference type="SAM" id="Phobius"/>
    </source>
</evidence>
<feature type="region of interest" description="Disordered" evidence="1">
    <location>
        <begin position="100"/>
        <end position="127"/>
    </location>
</feature>
<keyword evidence="2" id="KW-0812">Transmembrane</keyword>